<dbReference type="CDD" id="cd06260">
    <property type="entry name" value="DUF820-like"/>
    <property type="match status" value="1"/>
</dbReference>
<dbReference type="PANTHER" id="PTHR34107">
    <property type="entry name" value="SLL0198 PROTEIN-RELATED"/>
    <property type="match status" value="1"/>
</dbReference>
<dbReference type="InterPro" id="IPR011335">
    <property type="entry name" value="Restrct_endonuc-II-like"/>
</dbReference>
<reference evidence="2 3" key="1">
    <citation type="journal article" date="2014" name="Appl. Environ. Microbiol.">
        <title>Elucidation of insertion elements encoded on plasmids and in vitro construction of shuttle vectors from the toxic cyanobacterium Planktothrix.</title>
        <authorList>
            <person name="Christiansen G."/>
            <person name="Goesmann A."/>
            <person name="Kurmayer R."/>
        </authorList>
    </citation>
    <scope>NUCLEOTIDE SEQUENCE [LARGE SCALE GENOMIC DNA]</scope>
    <source>
        <strain evidence="2 3">NIVA-CYA 126/8</strain>
    </source>
</reference>
<gene>
    <name evidence="2" type="ORF">A19Y_4391</name>
</gene>
<dbReference type="Pfam" id="PF05685">
    <property type="entry name" value="Uma2"/>
    <property type="match status" value="1"/>
</dbReference>
<evidence type="ECO:0000259" key="1">
    <source>
        <dbReference type="Pfam" id="PF05685"/>
    </source>
</evidence>
<protein>
    <recommendedName>
        <fullName evidence="1">Putative restriction endonuclease domain-containing protein</fullName>
    </recommendedName>
</protein>
<dbReference type="InterPro" id="IPR008538">
    <property type="entry name" value="Uma2"/>
</dbReference>
<keyword evidence="3" id="KW-1185">Reference proteome</keyword>
<dbReference type="HOGENOM" id="CLU_076312_3_0_3"/>
<name>A0A073CL78_PLAA1</name>
<dbReference type="Proteomes" id="UP000027395">
    <property type="component" value="Chromosome"/>
</dbReference>
<dbReference type="AlphaFoldDB" id="A0A073CL78"/>
<organism evidence="2 3">
    <name type="scientific">Planktothrix agardhii (strain NIVA-CYA 126/8)</name>
    <dbReference type="NCBI Taxonomy" id="388467"/>
    <lineage>
        <taxon>Bacteria</taxon>
        <taxon>Bacillati</taxon>
        <taxon>Cyanobacteriota</taxon>
        <taxon>Cyanophyceae</taxon>
        <taxon>Oscillatoriophycideae</taxon>
        <taxon>Oscillatoriales</taxon>
        <taxon>Microcoleaceae</taxon>
        <taxon>Planktothrix</taxon>
    </lineage>
</organism>
<evidence type="ECO:0000313" key="2">
    <source>
        <dbReference type="EMBL" id="KEI69054.1"/>
    </source>
</evidence>
<dbReference type="SUPFAM" id="SSF52980">
    <property type="entry name" value="Restriction endonuclease-like"/>
    <property type="match status" value="1"/>
</dbReference>
<sequence length="193" mass="21826">METATIPTPFELTIELTDDQFFQLCQNNRDLRFERSASGDLTIMPPTGSETGNRNIKISTQLEIWSSQNNLGLAFDSSTGFRLPNGANRSPDAAWVSNQRWQVLTTAEKEKFAPLSPDFVVELRSKTDSLEKLQAKMQEYIENGTKLGWLLDRHNQRVEIYRPNQIVEIIPSPQSLSGENILPGFVLDLTNII</sequence>
<evidence type="ECO:0000313" key="3">
    <source>
        <dbReference type="Proteomes" id="UP000027395"/>
    </source>
</evidence>
<accession>A0A073CL78</accession>
<dbReference type="EMBL" id="CM002803">
    <property type="protein sequence ID" value="KEI69054.1"/>
    <property type="molecule type" value="Genomic_DNA"/>
</dbReference>
<dbReference type="PANTHER" id="PTHR34107:SF7">
    <property type="entry name" value="SLR2092 PROTEIN"/>
    <property type="match status" value="1"/>
</dbReference>
<dbReference type="STRING" id="388467.A19Y_4391"/>
<dbReference type="PATRIC" id="fig|388467.6.peg.4327"/>
<dbReference type="eggNOG" id="COG4636">
    <property type="taxonomic scope" value="Bacteria"/>
</dbReference>
<feature type="domain" description="Putative restriction endonuclease" evidence="1">
    <location>
        <begin position="19"/>
        <end position="189"/>
    </location>
</feature>
<dbReference type="Gene3D" id="3.90.1570.10">
    <property type="entry name" value="tt1808, chain A"/>
    <property type="match status" value="1"/>
</dbReference>
<proteinExistence type="predicted"/>
<dbReference type="RefSeq" id="WP_042156618.1">
    <property type="nucleotide sequence ID" value="NZ_CM002803.1"/>
</dbReference>
<dbReference type="InterPro" id="IPR012296">
    <property type="entry name" value="Nuclease_put_TT1808"/>
</dbReference>